<dbReference type="PANTHER" id="PTHR38436">
    <property type="entry name" value="POLYKETIDE CYCLASE SNOAL-LIKE DOMAIN"/>
    <property type="match status" value="1"/>
</dbReference>
<dbReference type="RefSeq" id="WP_012948279.1">
    <property type="nucleotide sequence ID" value="NC_013757.1"/>
</dbReference>
<accession>D2SFT9</accession>
<proteinExistence type="predicted"/>
<reference evidence="2" key="2">
    <citation type="submission" date="2010-01" db="EMBL/GenBank/DDBJ databases">
        <title>The complete genome of Geodermatophilus obscurus DSM 43160.</title>
        <authorList>
            <consortium name="US DOE Joint Genome Institute (JGI-PGF)"/>
            <person name="Lucas S."/>
            <person name="Copeland A."/>
            <person name="Lapidus A."/>
            <person name="Glavina del Rio T."/>
            <person name="Dalin E."/>
            <person name="Tice H."/>
            <person name="Bruce D."/>
            <person name="Goodwin L."/>
            <person name="Pitluck S."/>
            <person name="Kyrpides N."/>
            <person name="Mavromatis K."/>
            <person name="Ivanova N."/>
            <person name="Munk A.C."/>
            <person name="Brettin T."/>
            <person name="Detter J.C."/>
            <person name="Han C."/>
            <person name="Larimer F."/>
            <person name="Land M."/>
            <person name="Hauser L."/>
            <person name="Markowitz V."/>
            <person name="Cheng J.-F."/>
            <person name="Hugenholtz P."/>
            <person name="Woyke T."/>
            <person name="Wu D."/>
            <person name="Jando M."/>
            <person name="Schneider S."/>
            <person name="Klenk H.-P."/>
            <person name="Eisen J.A."/>
        </authorList>
    </citation>
    <scope>NUCLEOTIDE SEQUENCE [LARGE SCALE GENOMIC DNA]</scope>
    <source>
        <strain evidence="2">ATCC 25078 / DSM 43160 / JCM 3152 / KCC A-0152 / KCTC 9177 / NBRC 13315 / NRRL B-3577 / G-20</strain>
    </source>
</reference>
<dbReference type="HOGENOM" id="CLU_100997_5_1_11"/>
<dbReference type="EMBL" id="CP001867">
    <property type="protein sequence ID" value="ADB74844.1"/>
    <property type="molecule type" value="Genomic_DNA"/>
</dbReference>
<evidence type="ECO:0008006" key="3">
    <source>
        <dbReference type="Google" id="ProtNLM"/>
    </source>
</evidence>
<dbReference type="STRING" id="526225.Gobs_2161"/>
<dbReference type="eggNOG" id="COG5485">
    <property type="taxonomic scope" value="Bacteria"/>
</dbReference>
<dbReference type="OrthoDB" id="3624661at2"/>
<organism evidence="1 2">
    <name type="scientific">Geodermatophilus obscurus (strain ATCC 25078 / DSM 43160 / JCM 3152 / CCUG 61914 / KCC A-0152 / KCTC 9177 / NBRC 13315 / NRRL B-3577 / G-20)</name>
    <dbReference type="NCBI Taxonomy" id="526225"/>
    <lineage>
        <taxon>Bacteria</taxon>
        <taxon>Bacillati</taxon>
        <taxon>Actinomycetota</taxon>
        <taxon>Actinomycetes</taxon>
        <taxon>Geodermatophilales</taxon>
        <taxon>Geodermatophilaceae</taxon>
        <taxon>Geodermatophilus</taxon>
    </lineage>
</organism>
<dbReference type="Pfam" id="PF07366">
    <property type="entry name" value="SnoaL"/>
    <property type="match status" value="1"/>
</dbReference>
<dbReference type="SUPFAM" id="SSF54427">
    <property type="entry name" value="NTF2-like"/>
    <property type="match status" value="1"/>
</dbReference>
<reference evidence="1 2" key="1">
    <citation type="journal article" date="2010" name="Stand. Genomic Sci.">
        <title>Complete genome sequence of Geodermatophilus obscurus type strain (G-20).</title>
        <authorList>
            <person name="Ivanova N."/>
            <person name="Sikorski J."/>
            <person name="Jando M."/>
            <person name="Munk C."/>
            <person name="Lapidus A."/>
            <person name="Glavina Del Rio T."/>
            <person name="Copeland A."/>
            <person name="Tice H."/>
            <person name="Cheng J.-F."/>
            <person name="Lucas S."/>
            <person name="Chen F."/>
            <person name="Nolan M."/>
            <person name="Bruce D."/>
            <person name="Goodwin L."/>
            <person name="Pitluck S."/>
            <person name="Mavromatis K."/>
            <person name="Mikhailova N."/>
            <person name="Pati A."/>
            <person name="Chen A."/>
            <person name="Palaniappan K."/>
            <person name="Land M."/>
            <person name="Hauser L."/>
            <person name="Chang Y.-J."/>
            <person name="Jeffries C.D."/>
            <person name="Meincke L."/>
            <person name="Brettin T."/>
            <person name="Detter J.C."/>
            <person name="Detter J.C."/>
            <person name="Rohde M."/>
            <person name="Goeker M."/>
            <person name="Bristow J."/>
            <person name="Eisen J.A."/>
            <person name="Markowitz V."/>
            <person name="Hugenholtz P."/>
            <person name="Kyrpides N.C."/>
            <person name="Klenk H.-P."/>
        </authorList>
    </citation>
    <scope>NUCLEOTIDE SEQUENCE [LARGE SCALE GENOMIC DNA]</scope>
    <source>
        <strain evidence="2">ATCC 25078 / DSM 43160 / JCM 3152 / KCC A-0152 / KCTC 9177 / NBRC 13315 / NRRL B-3577 / G-20</strain>
    </source>
</reference>
<dbReference type="KEGG" id="gob:Gobs_2161"/>
<dbReference type="Proteomes" id="UP000001382">
    <property type="component" value="Chromosome"/>
</dbReference>
<sequence>MSRAGKDAVRRWVAEMVGEGDLDVADELFPPDLAASARQWVAPFRASFSDVRMQVVALVAEGDQVAGRFRCSGTHTGTWLDHPPTGRRFDVDEVYFFRVDGGRIVEMWGLEDTAERLRQLGLA</sequence>
<evidence type="ECO:0000313" key="2">
    <source>
        <dbReference type="Proteomes" id="UP000001382"/>
    </source>
</evidence>
<dbReference type="AlphaFoldDB" id="D2SFT9"/>
<dbReference type="InterPro" id="IPR009959">
    <property type="entry name" value="Cyclase_SnoaL-like"/>
</dbReference>
<name>D2SFT9_GEOOG</name>
<dbReference type="Gene3D" id="3.10.450.50">
    <property type="match status" value="1"/>
</dbReference>
<keyword evidence="2" id="KW-1185">Reference proteome</keyword>
<dbReference type="InterPro" id="IPR032710">
    <property type="entry name" value="NTF2-like_dom_sf"/>
</dbReference>
<evidence type="ECO:0000313" key="1">
    <source>
        <dbReference type="EMBL" id="ADB74844.1"/>
    </source>
</evidence>
<dbReference type="GO" id="GO:0030638">
    <property type="term" value="P:polyketide metabolic process"/>
    <property type="evidence" value="ECO:0007669"/>
    <property type="project" value="InterPro"/>
</dbReference>
<gene>
    <name evidence="1" type="ordered locus">Gobs_2161</name>
</gene>
<protein>
    <recommendedName>
        <fullName evidence="3">SnoaL-like polyketide cyclase</fullName>
    </recommendedName>
</protein>
<dbReference type="PANTHER" id="PTHR38436:SF1">
    <property type="entry name" value="ESTER CYCLASE"/>
    <property type="match status" value="1"/>
</dbReference>